<dbReference type="RefSeq" id="WP_135338519.1">
    <property type="nucleotide sequence ID" value="NZ_JBHLTX010000018.1"/>
</dbReference>
<reference evidence="4 5" key="1">
    <citation type="submission" date="2019-03" db="EMBL/GenBank/DDBJ databases">
        <authorList>
            <person name="Gonzalez-Pimentel J.L."/>
        </authorList>
    </citation>
    <scope>NUCLEOTIDE SEQUENCE [LARGE SCALE GENOMIC DNA]</scope>
    <source>
        <strain evidence="4 5">JCM 31289</strain>
    </source>
</reference>
<dbReference type="InterPro" id="IPR024412">
    <property type="entry name" value="Lsr2_dim_dom"/>
</dbReference>
<dbReference type="GO" id="GO:0016746">
    <property type="term" value="F:acyltransferase activity"/>
    <property type="evidence" value="ECO:0007669"/>
    <property type="project" value="InterPro"/>
</dbReference>
<dbReference type="Proteomes" id="UP000297948">
    <property type="component" value="Unassembled WGS sequence"/>
</dbReference>
<dbReference type="GO" id="GO:0003677">
    <property type="term" value="F:DNA binding"/>
    <property type="evidence" value="ECO:0007669"/>
    <property type="project" value="UniProtKB-KW"/>
</dbReference>
<evidence type="ECO:0000313" key="4">
    <source>
        <dbReference type="EMBL" id="TGB13799.1"/>
    </source>
</evidence>
<dbReference type="OrthoDB" id="4113332at2"/>
<dbReference type="Pfam" id="PF23359">
    <property type="entry name" value="Lsr2_DNA-bd"/>
    <property type="match status" value="1"/>
</dbReference>
<gene>
    <name evidence="4" type="ORF">E4099_09445</name>
</gene>
<proteinExistence type="predicted"/>
<evidence type="ECO:0000256" key="1">
    <source>
        <dbReference type="ARBA" id="ARBA00023125"/>
    </source>
</evidence>
<comment type="caution">
    <text evidence="4">The sequence shown here is derived from an EMBL/GenBank/DDBJ whole genome shotgun (WGS) entry which is preliminary data.</text>
</comment>
<feature type="domain" description="Lsr2 DNA-binding" evidence="3">
    <location>
        <begin position="70"/>
        <end position="104"/>
    </location>
</feature>
<keyword evidence="1" id="KW-0238">DNA-binding</keyword>
<evidence type="ECO:0000259" key="3">
    <source>
        <dbReference type="Pfam" id="PF23359"/>
    </source>
</evidence>
<keyword evidence="5" id="KW-1185">Reference proteome</keyword>
<protein>
    <submittedName>
        <fullName evidence="4">Lsr2 family protein</fullName>
    </submittedName>
</protein>
<accession>A0A4Z0H9A9</accession>
<dbReference type="InterPro" id="IPR055370">
    <property type="entry name" value="Lsr2_DNA-bd"/>
</dbReference>
<dbReference type="Gene3D" id="4.10.320.10">
    <property type="entry name" value="E3-binding domain"/>
    <property type="match status" value="1"/>
</dbReference>
<dbReference type="EMBL" id="SRID01000059">
    <property type="protein sequence ID" value="TGB13799.1"/>
    <property type="molecule type" value="Genomic_DNA"/>
</dbReference>
<evidence type="ECO:0000313" key="5">
    <source>
        <dbReference type="Proteomes" id="UP000297948"/>
    </source>
</evidence>
<dbReference type="InterPro" id="IPR042261">
    <property type="entry name" value="Lsr2-like_dimerization"/>
</dbReference>
<name>A0A4Z0H9A9_9ACTN</name>
<sequence length="105" mass="11332">MAQRVVVTLSDDIDGGEAEETVSFGLDGRSYEIDLSGANAKKLRGALAPFVEAGRKRSRSGKAYRRTAVAPDPAAVRAWARSHGMDVPPRGRIPKKVYEAFNEAS</sequence>
<dbReference type="InterPro" id="IPR036625">
    <property type="entry name" value="E3-bd_dom_sf"/>
</dbReference>
<evidence type="ECO:0000259" key="2">
    <source>
        <dbReference type="Pfam" id="PF11774"/>
    </source>
</evidence>
<dbReference type="Gene3D" id="3.30.60.230">
    <property type="entry name" value="Lsr2, dimerization domain"/>
    <property type="match status" value="1"/>
</dbReference>
<dbReference type="AlphaFoldDB" id="A0A4Z0H9A9"/>
<dbReference type="Pfam" id="PF11774">
    <property type="entry name" value="Lsr2"/>
    <property type="match status" value="1"/>
</dbReference>
<organism evidence="4 5">
    <name type="scientific">Streptomyces palmae</name>
    <dbReference type="NCBI Taxonomy" id="1701085"/>
    <lineage>
        <taxon>Bacteria</taxon>
        <taxon>Bacillati</taxon>
        <taxon>Actinomycetota</taxon>
        <taxon>Actinomycetes</taxon>
        <taxon>Kitasatosporales</taxon>
        <taxon>Streptomycetaceae</taxon>
        <taxon>Streptomyces</taxon>
    </lineage>
</organism>
<feature type="domain" description="Lsr2 dimerization" evidence="2">
    <location>
        <begin position="1"/>
        <end position="56"/>
    </location>
</feature>